<dbReference type="SUPFAM" id="SSF89550">
    <property type="entry name" value="PHP domain-like"/>
    <property type="match status" value="1"/>
</dbReference>
<comment type="similarity">
    <text evidence="1">Belongs to the metallo-dependent hydrolases superfamily. CpsB/CapC family.</text>
</comment>
<keyword evidence="3" id="KW-0378">Hydrolase</keyword>
<evidence type="ECO:0000256" key="4">
    <source>
        <dbReference type="ARBA" id="ARBA00022912"/>
    </source>
</evidence>
<evidence type="ECO:0000256" key="3">
    <source>
        <dbReference type="ARBA" id="ARBA00022801"/>
    </source>
</evidence>
<dbReference type="Proteomes" id="UP000179284">
    <property type="component" value="Chromosome I"/>
</dbReference>
<organism evidence="6 7">
    <name type="scientific">Butyrivibrio hungatei</name>
    <dbReference type="NCBI Taxonomy" id="185008"/>
    <lineage>
        <taxon>Bacteria</taxon>
        <taxon>Bacillati</taxon>
        <taxon>Bacillota</taxon>
        <taxon>Clostridia</taxon>
        <taxon>Lachnospirales</taxon>
        <taxon>Lachnospiraceae</taxon>
        <taxon>Butyrivibrio</taxon>
    </lineage>
</organism>
<proteinExistence type="inferred from homology"/>
<dbReference type="GO" id="GO:0030145">
    <property type="term" value="F:manganese ion binding"/>
    <property type="evidence" value="ECO:0007669"/>
    <property type="project" value="InterPro"/>
</dbReference>
<evidence type="ECO:0000313" key="7">
    <source>
        <dbReference type="Proteomes" id="UP000179284"/>
    </source>
</evidence>
<dbReference type="EMBL" id="CP017831">
    <property type="protein sequence ID" value="AOZ97193.1"/>
    <property type="molecule type" value="Genomic_DNA"/>
</dbReference>
<evidence type="ECO:0000256" key="5">
    <source>
        <dbReference type="ARBA" id="ARBA00051722"/>
    </source>
</evidence>
<dbReference type="InterPro" id="IPR016667">
    <property type="entry name" value="Caps_polysacc_synth_CpsB/CapC"/>
</dbReference>
<sequence>MLESIDIHCHIMPGVDDGSRDVETSLKMLKIAEKNGITHIILTPHHKPMHHNVSPQHNEVYKDKLQQQADELGIKVKLYSGNEIYYSDETQTELEQGKICTLAGSDYVLVEFHPTNPYKAIHNAIYQVQAAGFIPIIAHVERYSDIVSHPAYVEELVDMGCLIQVNASSIMGKYGFGIKLFVKKLLKNRLVHFVATDAHDTQKRAPELLECRNYVDRKYGESYGKRIFYDNPVAVLKNETL</sequence>
<accession>A0A1D9P3W7</accession>
<dbReference type="EC" id="3.1.3.48" evidence="2"/>
<dbReference type="PANTHER" id="PTHR39181:SF1">
    <property type="entry name" value="TYROSINE-PROTEIN PHOSPHATASE YWQE"/>
    <property type="match status" value="1"/>
</dbReference>
<dbReference type="GO" id="GO:0004725">
    <property type="term" value="F:protein tyrosine phosphatase activity"/>
    <property type="evidence" value="ECO:0007669"/>
    <property type="project" value="UniProtKB-EC"/>
</dbReference>
<protein>
    <recommendedName>
        <fullName evidence="2">protein-tyrosine-phosphatase</fullName>
        <ecNumber evidence="2">3.1.3.48</ecNumber>
    </recommendedName>
</protein>
<dbReference type="PIRSF" id="PIRSF016557">
    <property type="entry name" value="Caps_synth_CpsB"/>
    <property type="match status" value="1"/>
</dbReference>
<evidence type="ECO:0000256" key="1">
    <source>
        <dbReference type="ARBA" id="ARBA00005750"/>
    </source>
</evidence>
<keyword evidence="4" id="KW-0904">Protein phosphatase</keyword>
<name>A0A1D9P3W7_9FIRM</name>
<dbReference type="OrthoDB" id="9788539at2"/>
<dbReference type="Gene3D" id="3.20.20.140">
    <property type="entry name" value="Metal-dependent hydrolases"/>
    <property type="match status" value="1"/>
</dbReference>
<reference evidence="7" key="1">
    <citation type="submission" date="2016-10" db="EMBL/GenBank/DDBJ databases">
        <title>The complete genome sequence of the rumen bacterium Butyrivibrio hungatei MB2003.</title>
        <authorList>
            <person name="Palevich N."/>
            <person name="Kelly W.J."/>
            <person name="Leahy S.C."/>
            <person name="Altermann E."/>
            <person name="Rakonjac J."/>
            <person name="Attwood G.T."/>
        </authorList>
    </citation>
    <scope>NUCLEOTIDE SEQUENCE [LARGE SCALE GENOMIC DNA]</scope>
    <source>
        <strain evidence="7">MB2003</strain>
    </source>
</reference>
<dbReference type="PANTHER" id="PTHR39181">
    <property type="entry name" value="TYROSINE-PROTEIN PHOSPHATASE YWQE"/>
    <property type="match status" value="1"/>
</dbReference>
<dbReference type="InterPro" id="IPR016195">
    <property type="entry name" value="Pol/histidinol_Pase-like"/>
</dbReference>
<dbReference type="RefSeq" id="WP_071176814.1">
    <property type="nucleotide sequence ID" value="NZ_CP017831.1"/>
</dbReference>
<evidence type="ECO:0000313" key="6">
    <source>
        <dbReference type="EMBL" id="AOZ97193.1"/>
    </source>
</evidence>
<evidence type="ECO:0000256" key="2">
    <source>
        <dbReference type="ARBA" id="ARBA00013064"/>
    </source>
</evidence>
<comment type="catalytic activity">
    <reaction evidence="5">
        <text>O-phospho-L-tyrosyl-[protein] + H2O = L-tyrosyl-[protein] + phosphate</text>
        <dbReference type="Rhea" id="RHEA:10684"/>
        <dbReference type="Rhea" id="RHEA-COMP:10136"/>
        <dbReference type="Rhea" id="RHEA-COMP:20101"/>
        <dbReference type="ChEBI" id="CHEBI:15377"/>
        <dbReference type="ChEBI" id="CHEBI:43474"/>
        <dbReference type="ChEBI" id="CHEBI:46858"/>
        <dbReference type="ChEBI" id="CHEBI:61978"/>
        <dbReference type="EC" id="3.1.3.48"/>
    </reaction>
</comment>
<gene>
    <name evidence="6" type="ORF">bhn_I2160</name>
</gene>
<keyword evidence="7" id="KW-1185">Reference proteome</keyword>
<dbReference type="Pfam" id="PF19567">
    <property type="entry name" value="CpsB_CapC"/>
    <property type="match status" value="1"/>
</dbReference>
<dbReference type="KEGG" id="bhu:bhn_I2160"/>
<dbReference type="AlphaFoldDB" id="A0A1D9P3W7"/>